<feature type="compositionally biased region" description="Low complexity" evidence="1">
    <location>
        <begin position="67"/>
        <end position="101"/>
    </location>
</feature>
<protein>
    <recommendedName>
        <fullName evidence="3">DUF7847 domain-containing protein</fullName>
    </recommendedName>
</protein>
<name>A0A2G5P929_9MYCO</name>
<proteinExistence type="predicted"/>
<evidence type="ECO:0000259" key="3">
    <source>
        <dbReference type="Pfam" id="PF25231"/>
    </source>
</evidence>
<evidence type="ECO:0000313" key="5">
    <source>
        <dbReference type="Proteomes" id="UP000230551"/>
    </source>
</evidence>
<evidence type="ECO:0000256" key="1">
    <source>
        <dbReference type="SAM" id="MobiDB-lite"/>
    </source>
</evidence>
<feature type="domain" description="DUF7847" evidence="3">
    <location>
        <begin position="151"/>
        <end position="406"/>
    </location>
</feature>
<comment type="caution">
    <text evidence="4">The sequence shown here is derived from an EMBL/GenBank/DDBJ whole genome shotgun (WGS) entry which is preliminary data.</text>
</comment>
<dbReference type="Proteomes" id="UP000230551">
    <property type="component" value="Unassembled WGS sequence"/>
</dbReference>
<dbReference type="OrthoDB" id="121140at2"/>
<keyword evidence="2" id="KW-0472">Membrane</keyword>
<organism evidence="4 5">
    <name type="scientific">Mycolicibacterium brumae</name>
    <dbReference type="NCBI Taxonomy" id="85968"/>
    <lineage>
        <taxon>Bacteria</taxon>
        <taxon>Bacillati</taxon>
        <taxon>Actinomycetota</taxon>
        <taxon>Actinomycetes</taxon>
        <taxon>Mycobacteriales</taxon>
        <taxon>Mycobacteriaceae</taxon>
        <taxon>Mycolicibacterium</taxon>
    </lineage>
</organism>
<dbReference type="Pfam" id="PF25231">
    <property type="entry name" value="DUF7847"/>
    <property type="match status" value="1"/>
</dbReference>
<keyword evidence="5" id="KW-1185">Reference proteome</keyword>
<sequence length="442" mass="47048">MPAPYALTCPDCGHDAPPTALWRGPARRTGGTFSPNAVAEGEDIAEQGPDSEHRDVGPVSVPPGQPDPYQQGYPYQGYPQQPWAPGYPQQGYPQQGYPQQGYPQQGYAQHGYQQQLPGYPQQPMVPDLKPGVIPLRPLNLSELYNGAVAYIRRSPKSTLGLTTVVVLATELLSLALQIGPMLAVGRIDALRDTSTDWALSGLLQLPGAAALWLSTLLLNGMLTVVVGRAVFGSSITIGETWQLIKGRLGALILLALLQMLIYGAIIGVLVAAGLLVATASGGLAATLVVVPLALLAIPLAVWIWVAMLFAPVVIVLERQPVGEAIRRSWALVRGDFWRVFGIMVLTGLMVAIIAGVLAAPFAVGGAVLEGLAGMYMLSLVLLAIGNAISRIITTPFTAGVTVLLYTDRRMRAEAFDMVLRTGVTPAGPADPNTTDWLWQTRP</sequence>
<keyword evidence="2" id="KW-1133">Transmembrane helix</keyword>
<dbReference type="STRING" id="85968.GCA_900073015_02017"/>
<dbReference type="PANTHER" id="PTHR33133">
    <property type="entry name" value="OS08G0107100 PROTEIN-RELATED"/>
    <property type="match status" value="1"/>
</dbReference>
<dbReference type="SUPFAM" id="SSF81995">
    <property type="entry name" value="beta-sandwich domain of Sec23/24"/>
    <property type="match status" value="1"/>
</dbReference>
<dbReference type="InterPro" id="IPR057169">
    <property type="entry name" value="DUF7847"/>
</dbReference>
<dbReference type="AlphaFoldDB" id="A0A2G5P929"/>
<feature type="transmembrane region" description="Helical" evidence="2">
    <location>
        <begin position="283"/>
        <end position="316"/>
    </location>
</feature>
<feature type="transmembrane region" description="Helical" evidence="2">
    <location>
        <begin position="251"/>
        <end position="277"/>
    </location>
</feature>
<dbReference type="EMBL" id="PDCN02000014">
    <property type="protein sequence ID" value="PIB74796.1"/>
    <property type="molecule type" value="Genomic_DNA"/>
</dbReference>
<feature type="transmembrane region" description="Helical" evidence="2">
    <location>
        <begin position="209"/>
        <end position="231"/>
    </location>
</feature>
<dbReference type="PANTHER" id="PTHR33133:SF1">
    <property type="entry name" value="EXPRESSED PROTEIN-RELATED"/>
    <property type="match status" value="1"/>
</dbReference>
<evidence type="ECO:0000256" key="2">
    <source>
        <dbReference type="SAM" id="Phobius"/>
    </source>
</evidence>
<reference evidence="4 5" key="1">
    <citation type="journal article" date="2017" name="Infect. Genet. Evol.">
        <title>The new phylogeny of the genus Mycobacterium: The old and the news.</title>
        <authorList>
            <person name="Tortoli E."/>
            <person name="Fedrizzi T."/>
            <person name="Meehan C.J."/>
            <person name="Trovato A."/>
            <person name="Grottola A."/>
            <person name="Giacobazzi E."/>
            <person name="Serpini G.F."/>
            <person name="Tagliazucchi S."/>
            <person name="Fabio A."/>
            <person name="Bettua C."/>
            <person name="Bertorelli R."/>
            <person name="Frascaro F."/>
            <person name="De Sanctis V."/>
            <person name="Pecorari M."/>
            <person name="Jousson O."/>
            <person name="Segata N."/>
            <person name="Cirillo D.M."/>
        </authorList>
    </citation>
    <scope>NUCLEOTIDE SEQUENCE [LARGE SCALE GENOMIC DNA]</scope>
    <source>
        <strain evidence="4 5">CIP1034565</strain>
    </source>
</reference>
<gene>
    <name evidence="4" type="ORF">CQY22_011785</name>
</gene>
<evidence type="ECO:0000313" key="4">
    <source>
        <dbReference type="EMBL" id="PIB74796.1"/>
    </source>
</evidence>
<feature type="transmembrane region" description="Helical" evidence="2">
    <location>
        <begin position="336"/>
        <end position="363"/>
    </location>
</feature>
<feature type="region of interest" description="Disordered" evidence="1">
    <location>
        <begin position="1"/>
        <end position="101"/>
    </location>
</feature>
<accession>A0A2G5P929</accession>
<keyword evidence="2" id="KW-0812">Transmembrane</keyword>